<evidence type="ECO:0000256" key="2">
    <source>
        <dbReference type="SAM" id="Phobius"/>
    </source>
</evidence>
<keyword evidence="4" id="KW-1185">Reference proteome</keyword>
<reference evidence="3 4" key="1">
    <citation type="submission" date="2020-04" db="EMBL/GenBank/DDBJ databases">
        <title>Pseudoalteromonas caenipelagi sp. nov., isolated from a tidal flat.</title>
        <authorList>
            <person name="Park S."/>
            <person name="Yoon J.-H."/>
        </authorList>
    </citation>
    <scope>NUCLEOTIDE SEQUENCE [LARGE SCALE GENOMIC DNA]</scope>
    <source>
        <strain evidence="3 4">JBTF-M23</strain>
    </source>
</reference>
<evidence type="ECO:0000313" key="4">
    <source>
        <dbReference type="Proteomes" id="UP000586305"/>
    </source>
</evidence>
<sequence>MQSFQLSADVYQYIAINFGLIILAAWFYILLLILREFRHFATSMIKQQPNIQSEDILNICRESVDNALNYVNNNSETITQLSQIQSTLEQQLAEIRNSTKDHITPKEEASIKALNQKLIQSHTLIRKLKGDLDKSTGMLKQAKKKLYNQNDEIETLQKEHQQLQEKYQAIQSQVSPTGNIEQMTMDFEREKAQMTDAINNYKLKIAEQNQALEQLSLQADNTNEGADLNEIKSELEQTKQALKHLTKEKKFIESRYLEITKQKGDDS</sequence>
<feature type="transmembrane region" description="Helical" evidence="2">
    <location>
        <begin position="12"/>
        <end position="34"/>
    </location>
</feature>
<name>A0A849VFB8_9GAMM</name>
<keyword evidence="2" id="KW-0812">Transmembrane</keyword>
<dbReference type="AlphaFoldDB" id="A0A849VFB8"/>
<evidence type="ECO:0000256" key="1">
    <source>
        <dbReference type="SAM" id="Coils"/>
    </source>
</evidence>
<dbReference type="Proteomes" id="UP000586305">
    <property type="component" value="Unassembled WGS sequence"/>
</dbReference>
<comment type="caution">
    <text evidence="3">The sequence shown here is derived from an EMBL/GenBank/DDBJ whole genome shotgun (WGS) entry which is preliminary data.</text>
</comment>
<accession>A0A849VFB8</accession>
<keyword evidence="2" id="KW-0472">Membrane</keyword>
<evidence type="ECO:0000313" key="3">
    <source>
        <dbReference type="EMBL" id="NOU50401.1"/>
    </source>
</evidence>
<gene>
    <name evidence="3" type="ORF">HG263_07580</name>
</gene>
<protein>
    <submittedName>
        <fullName evidence="3">Chromosome partitioning protein ParA</fullName>
    </submittedName>
</protein>
<organism evidence="3 4">
    <name type="scientific">Pseudoalteromonas caenipelagi</name>
    <dbReference type="NCBI Taxonomy" id="2726988"/>
    <lineage>
        <taxon>Bacteria</taxon>
        <taxon>Pseudomonadati</taxon>
        <taxon>Pseudomonadota</taxon>
        <taxon>Gammaproteobacteria</taxon>
        <taxon>Alteromonadales</taxon>
        <taxon>Pseudoalteromonadaceae</taxon>
        <taxon>Pseudoalteromonas</taxon>
    </lineage>
</organism>
<keyword evidence="1" id="KW-0175">Coiled coil</keyword>
<proteinExistence type="predicted"/>
<feature type="coiled-coil region" evidence="1">
    <location>
        <begin position="125"/>
        <end position="255"/>
    </location>
</feature>
<keyword evidence="2" id="KW-1133">Transmembrane helix</keyword>
<dbReference type="RefSeq" id="WP_171625463.1">
    <property type="nucleotide sequence ID" value="NZ_JABBPG010000002.1"/>
</dbReference>
<dbReference type="EMBL" id="JABBPG010000002">
    <property type="protein sequence ID" value="NOU50401.1"/>
    <property type="molecule type" value="Genomic_DNA"/>
</dbReference>